<proteinExistence type="predicted"/>
<keyword evidence="3" id="KW-1185">Reference proteome</keyword>
<dbReference type="STRING" id="56193.YP76_13005"/>
<dbReference type="InterPro" id="IPR036046">
    <property type="entry name" value="Acylphosphatase-like_dom_sf"/>
</dbReference>
<evidence type="ECO:0000313" key="2">
    <source>
        <dbReference type="EMBL" id="KKW91992.1"/>
    </source>
</evidence>
<dbReference type="GO" id="GO:0071949">
    <property type="term" value="F:FAD binding"/>
    <property type="evidence" value="ECO:0007669"/>
    <property type="project" value="InterPro"/>
</dbReference>
<organism evidence="2 3">
    <name type="scientific">Sphingobium chungbukense</name>
    <dbReference type="NCBI Taxonomy" id="56193"/>
    <lineage>
        <taxon>Bacteria</taxon>
        <taxon>Pseudomonadati</taxon>
        <taxon>Pseudomonadota</taxon>
        <taxon>Alphaproteobacteria</taxon>
        <taxon>Sphingomonadales</taxon>
        <taxon>Sphingomonadaceae</taxon>
        <taxon>Sphingobium</taxon>
    </lineage>
</organism>
<gene>
    <name evidence="2" type="ORF">YP76_13005</name>
</gene>
<dbReference type="InterPro" id="IPR007024">
    <property type="entry name" value="BLUF_domain"/>
</dbReference>
<feature type="domain" description="BLUF" evidence="1">
    <location>
        <begin position="2"/>
        <end position="95"/>
    </location>
</feature>
<evidence type="ECO:0000259" key="1">
    <source>
        <dbReference type="PROSITE" id="PS50925"/>
    </source>
</evidence>
<dbReference type="Proteomes" id="UP000033874">
    <property type="component" value="Unassembled WGS sequence"/>
</dbReference>
<dbReference type="SUPFAM" id="SSF54975">
    <property type="entry name" value="Acylphosphatase/BLUF domain-like"/>
    <property type="match status" value="1"/>
</dbReference>
<dbReference type="Gene3D" id="3.30.70.100">
    <property type="match status" value="1"/>
</dbReference>
<dbReference type="RefSeq" id="WP_046763998.1">
    <property type="nucleotide sequence ID" value="NZ_LBIC01000005.1"/>
</dbReference>
<reference evidence="2 3" key="1">
    <citation type="submission" date="2015-04" db="EMBL/GenBank/DDBJ databases">
        <title>Genome sequence of aromatic hydrocarbons-degrading Sphingobium chungbukense DJ77.</title>
        <authorList>
            <person name="Kim Y.-C."/>
            <person name="Chae J.-C."/>
        </authorList>
    </citation>
    <scope>NUCLEOTIDE SEQUENCE [LARGE SCALE GENOMIC DNA]</scope>
    <source>
        <strain evidence="2 3">DJ77</strain>
    </source>
</reference>
<dbReference type="GO" id="GO:0009882">
    <property type="term" value="F:blue light photoreceptor activity"/>
    <property type="evidence" value="ECO:0007669"/>
    <property type="project" value="InterPro"/>
</dbReference>
<accession>A0A0M3AP77</accession>
<name>A0A0M3AP77_9SPHN</name>
<dbReference type="SMART" id="SM01034">
    <property type="entry name" value="BLUF"/>
    <property type="match status" value="1"/>
</dbReference>
<dbReference type="EMBL" id="LBIC01000005">
    <property type="protein sequence ID" value="KKW91992.1"/>
    <property type="molecule type" value="Genomic_DNA"/>
</dbReference>
<comment type="caution">
    <text evidence="2">The sequence shown here is derived from an EMBL/GenBank/DDBJ whole genome shotgun (WGS) entry which is preliminary data.</text>
</comment>
<protein>
    <submittedName>
        <fullName evidence="2">Blue light sensor protein</fullName>
    </submittedName>
</protein>
<sequence>MLHRWFYISTSRLDARKTNEGIQEIVEVSLPRNRSLRVTGALLFTGQKFTQYLEGSPAAIAELKQSISRDARHEAIHTIAYGPFDHRRFLGWSLAYAGPSRFVAAKVEKALSAVLDQGDEEIEALAEMLAGFAIEGHS</sequence>
<dbReference type="Pfam" id="PF04940">
    <property type="entry name" value="BLUF"/>
    <property type="match status" value="1"/>
</dbReference>
<dbReference type="PATRIC" id="fig|56193.3.peg.2707"/>
<dbReference type="PROSITE" id="PS50925">
    <property type="entry name" value="BLUF"/>
    <property type="match status" value="1"/>
</dbReference>
<dbReference type="AlphaFoldDB" id="A0A0M3AP77"/>
<evidence type="ECO:0000313" key="3">
    <source>
        <dbReference type="Proteomes" id="UP000033874"/>
    </source>
</evidence>